<keyword evidence="7 12" id="KW-0547">Nucleotide-binding</keyword>
<dbReference type="PROSITE" id="PS00107">
    <property type="entry name" value="PROTEIN_KINASE_ATP"/>
    <property type="match status" value="1"/>
</dbReference>
<evidence type="ECO:0000256" key="8">
    <source>
        <dbReference type="ARBA" id="ARBA00022777"/>
    </source>
</evidence>
<feature type="domain" description="Protein kinase" evidence="14">
    <location>
        <begin position="98"/>
        <end position="371"/>
    </location>
</feature>
<feature type="compositionally biased region" description="Basic residues" evidence="13">
    <location>
        <begin position="472"/>
        <end position="485"/>
    </location>
</feature>
<keyword evidence="9 12" id="KW-0067">ATP-binding</keyword>
<evidence type="ECO:0000256" key="4">
    <source>
        <dbReference type="ARBA" id="ARBA00022527"/>
    </source>
</evidence>
<evidence type="ECO:0000259" key="14">
    <source>
        <dbReference type="PROSITE" id="PS50011"/>
    </source>
</evidence>
<dbReference type="InterPro" id="IPR043024">
    <property type="entry name" value="KA1_sf_fungal"/>
</dbReference>
<feature type="region of interest" description="Disordered" evidence="13">
    <location>
        <begin position="833"/>
        <end position="852"/>
    </location>
</feature>
<feature type="compositionally biased region" description="Polar residues" evidence="13">
    <location>
        <begin position="490"/>
        <end position="503"/>
    </location>
</feature>
<evidence type="ECO:0000256" key="12">
    <source>
        <dbReference type="PROSITE-ProRule" id="PRU10141"/>
    </source>
</evidence>
<evidence type="ECO:0000256" key="6">
    <source>
        <dbReference type="ARBA" id="ARBA00022679"/>
    </source>
</evidence>
<feature type="compositionally biased region" description="Polar residues" evidence="13">
    <location>
        <begin position="648"/>
        <end position="663"/>
    </location>
</feature>
<dbReference type="InterPro" id="IPR017441">
    <property type="entry name" value="Protein_kinase_ATP_BS"/>
</dbReference>
<dbReference type="STRING" id="1160497.A0A1L9VMS3"/>
<keyword evidence="8" id="KW-0418">Kinase</keyword>
<keyword evidence="6" id="KW-0808">Transferase</keyword>
<dbReference type="GO" id="GO:0035556">
    <property type="term" value="P:intracellular signal transduction"/>
    <property type="evidence" value="ECO:0007669"/>
    <property type="project" value="TreeGrafter"/>
</dbReference>
<feature type="compositionally biased region" description="Basic residues" evidence="13">
    <location>
        <begin position="626"/>
        <end position="635"/>
    </location>
</feature>
<evidence type="ECO:0000256" key="7">
    <source>
        <dbReference type="ARBA" id="ARBA00022741"/>
    </source>
</evidence>
<dbReference type="PANTHER" id="PTHR24346">
    <property type="entry name" value="MAP/MICROTUBULE AFFINITY-REGULATING KINASE"/>
    <property type="match status" value="1"/>
</dbReference>
<dbReference type="InterPro" id="IPR031850">
    <property type="entry name" value="Fungal_KA1_dom"/>
</dbReference>
<dbReference type="Gene3D" id="1.10.510.10">
    <property type="entry name" value="Transferase(Phosphotransferase) domain 1"/>
    <property type="match status" value="1"/>
</dbReference>
<feature type="region of interest" description="Disordered" evidence="13">
    <location>
        <begin position="467"/>
        <end position="524"/>
    </location>
</feature>
<accession>A0A1L9VMS3</accession>
<dbReference type="Pfam" id="PF00069">
    <property type="entry name" value="Pkinase"/>
    <property type="match status" value="1"/>
</dbReference>
<evidence type="ECO:0000256" key="5">
    <source>
        <dbReference type="ARBA" id="ARBA00022553"/>
    </source>
</evidence>
<keyword evidence="16" id="KW-1185">Reference proteome</keyword>
<feature type="compositionally biased region" description="Low complexity" evidence="13">
    <location>
        <begin position="600"/>
        <end position="609"/>
    </location>
</feature>
<dbReference type="GO" id="GO:0005940">
    <property type="term" value="C:septin ring"/>
    <property type="evidence" value="ECO:0007669"/>
    <property type="project" value="UniProtKB-ARBA"/>
</dbReference>
<dbReference type="GO" id="GO:0005524">
    <property type="term" value="F:ATP binding"/>
    <property type="evidence" value="ECO:0007669"/>
    <property type="project" value="UniProtKB-UniRule"/>
</dbReference>
<dbReference type="GO" id="GO:0004674">
    <property type="term" value="F:protein serine/threonine kinase activity"/>
    <property type="evidence" value="ECO:0007669"/>
    <property type="project" value="UniProtKB-KW"/>
</dbReference>
<feature type="compositionally biased region" description="Basic and acidic residues" evidence="13">
    <location>
        <begin position="1012"/>
        <end position="1024"/>
    </location>
</feature>
<dbReference type="InterPro" id="IPR011009">
    <property type="entry name" value="Kinase-like_dom_sf"/>
</dbReference>
<dbReference type="EMBL" id="KV878895">
    <property type="protein sequence ID" value="OJJ85226.1"/>
    <property type="molecule type" value="Genomic_DNA"/>
</dbReference>
<dbReference type="InterPro" id="IPR000719">
    <property type="entry name" value="Prot_kinase_dom"/>
</dbReference>
<dbReference type="SUPFAM" id="SSF56112">
    <property type="entry name" value="Protein kinase-like (PK-like)"/>
    <property type="match status" value="1"/>
</dbReference>
<organism evidence="15 16">
    <name type="scientific">Aspergillus glaucus CBS 516.65</name>
    <dbReference type="NCBI Taxonomy" id="1160497"/>
    <lineage>
        <taxon>Eukaryota</taxon>
        <taxon>Fungi</taxon>
        <taxon>Dikarya</taxon>
        <taxon>Ascomycota</taxon>
        <taxon>Pezizomycotina</taxon>
        <taxon>Eurotiomycetes</taxon>
        <taxon>Eurotiomycetidae</taxon>
        <taxon>Eurotiales</taxon>
        <taxon>Aspergillaceae</taxon>
        <taxon>Aspergillus</taxon>
        <taxon>Aspergillus subgen. Aspergillus</taxon>
    </lineage>
</organism>
<dbReference type="PANTHER" id="PTHR24346:SF110">
    <property type="entry name" value="NON-SPECIFIC SERINE_THREONINE PROTEIN KINASE"/>
    <property type="match status" value="1"/>
</dbReference>
<dbReference type="Pfam" id="PF16797">
    <property type="entry name" value="Fungal_KA1"/>
    <property type="match status" value="1"/>
</dbReference>
<feature type="compositionally biased region" description="Low complexity" evidence="13">
    <location>
        <begin position="1053"/>
        <end position="1063"/>
    </location>
</feature>
<comment type="catalytic activity">
    <reaction evidence="10">
        <text>L-threonyl-[protein] + ATP = O-phospho-L-threonyl-[protein] + ADP + H(+)</text>
        <dbReference type="Rhea" id="RHEA:46608"/>
        <dbReference type="Rhea" id="RHEA-COMP:11060"/>
        <dbReference type="Rhea" id="RHEA-COMP:11605"/>
        <dbReference type="ChEBI" id="CHEBI:15378"/>
        <dbReference type="ChEBI" id="CHEBI:30013"/>
        <dbReference type="ChEBI" id="CHEBI:30616"/>
        <dbReference type="ChEBI" id="CHEBI:61977"/>
        <dbReference type="ChEBI" id="CHEBI:456216"/>
        <dbReference type="EC" id="2.7.11.1"/>
    </reaction>
</comment>
<dbReference type="Proteomes" id="UP000184300">
    <property type="component" value="Unassembled WGS sequence"/>
</dbReference>
<keyword evidence="5" id="KW-0597">Phosphoprotein</keyword>
<proteinExistence type="inferred from homology"/>
<dbReference type="GeneID" id="34456716"/>
<protein>
    <recommendedName>
        <fullName evidence="3">non-specific serine/threonine protein kinase</fullName>
        <ecNumber evidence="3">2.7.11.1</ecNumber>
    </recommendedName>
</protein>
<dbReference type="VEuPathDB" id="FungiDB:ASPGLDRAFT_124078"/>
<dbReference type="GO" id="GO:0005935">
    <property type="term" value="C:cellular bud neck"/>
    <property type="evidence" value="ECO:0007669"/>
    <property type="project" value="UniProtKB-SubCell"/>
</dbReference>
<feature type="compositionally biased region" description="Polar residues" evidence="13">
    <location>
        <begin position="613"/>
        <end position="624"/>
    </location>
</feature>
<feature type="compositionally biased region" description="Acidic residues" evidence="13">
    <location>
        <begin position="566"/>
        <end position="575"/>
    </location>
</feature>
<comment type="similarity">
    <text evidence="2">Belongs to the protein kinase superfamily. CAMK Ser/Thr protein kinase family. NIM1 subfamily.</text>
</comment>
<dbReference type="PROSITE" id="PS50011">
    <property type="entry name" value="PROTEIN_KINASE_DOM"/>
    <property type="match status" value="1"/>
</dbReference>
<comment type="catalytic activity">
    <reaction evidence="11">
        <text>L-seryl-[protein] + ATP = O-phospho-L-seryl-[protein] + ADP + H(+)</text>
        <dbReference type="Rhea" id="RHEA:17989"/>
        <dbReference type="Rhea" id="RHEA-COMP:9863"/>
        <dbReference type="Rhea" id="RHEA-COMP:11604"/>
        <dbReference type="ChEBI" id="CHEBI:15378"/>
        <dbReference type="ChEBI" id="CHEBI:29999"/>
        <dbReference type="ChEBI" id="CHEBI:30616"/>
        <dbReference type="ChEBI" id="CHEBI:83421"/>
        <dbReference type="ChEBI" id="CHEBI:456216"/>
        <dbReference type="EC" id="2.7.11.1"/>
    </reaction>
</comment>
<dbReference type="EC" id="2.7.11.1" evidence="3"/>
<evidence type="ECO:0000313" key="15">
    <source>
        <dbReference type="EMBL" id="OJJ85226.1"/>
    </source>
</evidence>
<evidence type="ECO:0000256" key="1">
    <source>
        <dbReference type="ARBA" id="ARBA00004266"/>
    </source>
</evidence>
<keyword evidence="4" id="KW-0723">Serine/threonine-protein kinase</keyword>
<feature type="binding site" evidence="12">
    <location>
        <position position="127"/>
    </location>
    <ligand>
        <name>ATP</name>
        <dbReference type="ChEBI" id="CHEBI:30616"/>
    </ligand>
</feature>
<feature type="region of interest" description="Disordered" evidence="13">
    <location>
        <begin position="998"/>
        <end position="1097"/>
    </location>
</feature>
<evidence type="ECO:0000256" key="3">
    <source>
        <dbReference type="ARBA" id="ARBA00012513"/>
    </source>
</evidence>
<sequence>MDEFTAHQTTRKPFADASSRLNAKSSNWEYDGGSEGDYLKSDPMSIVTSQISPRGNDYSDYLPSTPCPQAPSKRVSAVSAASTVLSGRGKRKTHVGPWHLGRTLGEGATGRVRLAKHAITGQEAAVKIVSKKSARMVQSESIAAMDRRASNFAGNTARPMPCGIEREVVIMKLIEHPNVISLYDIWENRGELYLVLEYVEGGDLFSYVFKKGALPEEEAVRLFRQVIAGLGFCHRFNICHRDLKPENILLDSWQNIKLADFGMAALQPTGHWLKTSCGSPHYAAPEITYGNPYRGDQADIWSCGIILFALLTGYLPFEGHDVPSTLKKVRLGKYRIPDEVSYEAADLIQRILLPRPEHRLTVQEIFNHPLLKKYEKLHQAMSKHHVGPPPPLSVYECGDPVGSAQEIDMEILQNLQTLWHGAKPQALVNRILCLEPTQERMFYNALVRFRDEQLENFQGQPLEYSASDYHHISRRPMRARSKRSPSARSQHGSLRRQQFSVKKQGQRRAGSIKEPMSSASYDPFRSPCNVRIPEAEYAHVTIHRDSSAATIRTAAGDVERPANPIPDDDLDEDSDCSPSSPFAVVRNKKPRGSSMKTSHSRTSQTSSRRGTAHANTPRSASYRRNVSFHHIRHRSQGSASGKAKHTPSKQVSPRKQMSHSSLDIPNDAFSDRHGSPALPAQPTVVRGPGVAVRSCPQPKKLRETDFIWKDETRQISQELSKICEDAFNGSSMSTGCTTSVCGDTETPPTSVSIASLENSQHQITANRTKGRVLPDTPNSSPSRGAQDLAETRRWLIKQSRQEPSDTLPTYLSGVINQLDRLIEQDAAAKKINRQQNLNESTSWTNDPLVSSSTEPGHLPIISEEMNSPADNQNQLPASQGEELKEPLGTGIHGTSIKREPKTTIRMVPYDSMRSLAEVKPLNIRKKGKEPEESTSDDTYRPMRYASAPTWSSRNVSGLDPIEEHPGSQACGDGKPQENKKWSWFRHRSHGSRENMAKFVKDRPIQPSAETVIVHDVKQPEERPPTSRKSSAESIGGLFKKLIKRKPSKTALNEPGQEPEQQGPKPTVTITETPPSPTNTKNKNKQKPLPRRPRGSITNKSTNWFARVFQIKPATRVMALNTTKFHGRKEVFRILREWKQYGLEDVYLDKTNSVIHGRVDEVNFLRLRPVEFSAEFYTVLEHKREANLSVVRFRQVRGAASSLGKVVDSLGVAMGQRELLVQDPGKAKKMASVFDNFAD</sequence>
<evidence type="ECO:0000256" key="13">
    <source>
        <dbReference type="SAM" id="MobiDB-lite"/>
    </source>
</evidence>
<evidence type="ECO:0000256" key="11">
    <source>
        <dbReference type="ARBA" id="ARBA00048679"/>
    </source>
</evidence>
<name>A0A1L9VMS3_ASPGL</name>
<feature type="region of interest" description="Disordered" evidence="13">
    <location>
        <begin position="82"/>
        <end position="102"/>
    </location>
</feature>
<gene>
    <name evidence="15" type="ORF">ASPGLDRAFT_124078</name>
</gene>
<dbReference type="Gene3D" id="3.30.310.220">
    <property type="entry name" value="Fungal kinase associated-1 domain"/>
    <property type="match status" value="1"/>
</dbReference>
<evidence type="ECO:0000256" key="9">
    <source>
        <dbReference type="ARBA" id="ARBA00022840"/>
    </source>
</evidence>
<feature type="compositionally biased region" description="Basic residues" evidence="13">
    <location>
        <begin position="1081"/>
        <end position="1093"/>
    </location>
</feature>
<evidence type="ECO:0000256" key="2">
    <source>
        <dbReference type="ARBA" id="ARBA00010791"/>
    </source>
</evidence>
<feature type="region of interest" description="Disordered" evidence="13">
    <location>
        <begin position="553"/>
        <end position="695"/>
    </location>
</feature>
<evidence type="ECO:0000256" key="10">
    <source>
        <dbReference type="ARBA" id="ARBA00047899"/>
    </source>
</evidence>
<dbReference type="InterPro" id="IPR008271">
    <property type="entry name" value="Ser/Thr_kinase_AS"/>
</dbReference>
<dbReference type="OrthoDB" id="504170at2759"/>
<dbReference type="PROSITE" id="PS00108">
    <property type="entry name" value="PROTEIN_KINASE_ST"/>
    <property type="match status" value="1"/>
</dbReference>
<dbReference type="CDD" id="cd14081">
    <property type="entry name" value="STKc_BRSK1_2"/>
    <property type="match status" value="1"/>
</dbReference>
<dbReference type="RefSeq" id="XP_022401924.1">
    <property type="nucleotide sequence ID" value="XM_022540455.1"/>
</dbReference>
<dbReference type="SMART" id="SM00220">
    <property type="entry name" value="S_TKc"/>
    <property type="match status" value="1"/>
</dbReference>
<dbReference type="AlphaFoldDB" id="A0A1L9VMS3"/>
<dbReference type="FunFam" id="1.10.510.10:FF:000394">
    <property type="entry name" value="Serine/threonine-protein kinase HSL1"/>
    <property type="match status" value="1"/>
</dbReference>
<comment type="subcellular location">
    <subcellularLocation>
        <location evidence="1">Bud neck</location>
    </subcellularLocation>
</comment>
<reference evidence="16" key="1">
    <citation type="journal article" date="2017" name="Genome Biol.">
        <title>Comparative genomics reveals high biological diversity and specific adaptations in the industrially and medically important fungal genus Aspergillus.</title>
        <authorList>
            <person name="de Vries R.P."/>
            <person name="Riley R."/>
            <person name="Wiebenga A."/>
            <person name="Aguilar-Osorio G."/>
            <person name="Amillis S."/>
            <person name="Uchima C.A."/>
            <person name="Anderluh G."/>
            <person name="Asadollahi M."/>
            <person name="Askin M."/>
            <person name="Barry K."/>
            <person name="Battaglia E."/>
            <person name="Bayram O."/>
            <person name="Benocci T."/>
            <person name="Braus-Stromeyer S.A."/>
            <person name="Caldana C."/>
            <person name="Canovas D."/>
            <person name="Cerqueira G.C."/>
            <person name="Chen F."/>
            <person name="Chen W."/>
            <person name="Choi C."/>
            <person name="Clum A."/>
            <person name="Dos Santos R.A."/>
            <person name="Damasio A.R."/>
            <person name="Diallinas G."/>
            <person name="Emri T."/>
            <person name="Fekete E."/>
            <person name="Flipphi M."/>
            <person name="Freyberg S."/>
            <person name="Gallo A."/>
            <person name="Gournas C."/>
            <person name="Habgood R."/>
            <person name="Hainaut M."/>
            <person name="Harispe M.L."/>
            <person name="Henrissat B."/>
            <person name="Hilden K.S."/>
            <person name="Hope R."/>
            <person name="Hossain A."/>
            <person name="Karabika E."/>
            <person name="Karaffa L."/>
            <person name="Karanyi Z."/>
            <person name="Krasevec N."/>
            <person name="Kuo A."/>
            <person name="Kusch H."/>
            <person name="LaButti K."/>
            <person name="Lagendijk E.L."/>
            <person name="Lapidus A."/>
            <person name="Levasseur A."/>
            <person name="Lindquist E."/>
            <person name="Lipzen A."/>
            <person name="Logrieco A.F."/>
            <person name="MacCabe A."/>
            <person name="Maekelae M.R."/>
            <person name="Malavazi I."/>
            <person name="Melin P."/>
            <person name="Meyer V."/>
            <person name="Mielnichuk N."/>
            <person name="Miskei M."/>
            <person name="Molnar A.P."/>
            <person name="Mule G."/>
            <person name="Ngan C.Y."/>
            <person name="Orejas M."/>
            <person name="Orosz E."/>
            <person name="Ouedraogo J.P."/>
            <person name="Overkamp K.M."/>
            <person name="Park H.-S."/>
            <person name="Perrone G."/>
            <person name="Piumi F."/>
            <person name="Punt P.J."/>
            <person name="Ram A.F."/>
            <person name="Ramon A."/>
            <person name="Rauscher S."/>
            <person name="Record E."/>
            <person name="Riano-Pachon D.M."/>
            <person name="Robert V."/>
            <person name="Roehrig J."/>
            <person name="Ruller R."/>
            <person name="Salamov A."/>
            <person name="Salih N.S."/>
            <person name="Samson R.A."/>
            <person name="Sandor E."/>
            <person name="Sanguinetti M."/>
            <person name="Schuetze T."/>
            <person name="Sepcic K."/>
            <person name="Shelest E."/>
            <person name="Sherlock G."/>
            <person name="Sophianopoulou V."/>
            <person name="Squina F.M."/>
            <person name="Sun H."/>
            <person name="Susca A."/>
            <person name="Todd R.B."/>
            <person name="Tsang A."/>
            <person name="Unkles S.E."/>
            <person name="van de Wiele N."/>
            <person name="van Rossen-Uffink D."/>
            <person name="Oliveira J.V."/>
            <person name="Vesth T.C."/>
            <person name="Visser J."/>
            <person name="Yu J.-H."/>
            <person name="Zhou M."/>
            <person name="Andersen M.R."/>
            <person name="Archer D.B."/>
            <person name="Baker S.E."/>
            <person name="Benoit I."/>
            <person name="Brakhage A.A."/>
            <person name="Braus G.H."/>
            <person name="Fischer R."/>
            <person name="Frisvad J.C."/>
            <person name="Goldman G.H."/>
            <person name="Houbraken J."/>
            <person name="Oakley B."/>
            <person name="Pocsi I."/>
            <person name="Scazzocchio C."/>
            <person name="Seiboth B."/>
            <person name="vanKuyk P.A."/>
            <person name="Wortman J."/>
            <person name="Dyer P.S."/>
            <person name="Grigoriev I.V."/>
        </authorList>
    </citation>
    <scope>NUCLEOTIDE SEQUENCE [LARGE SCALE GENOMIC DNA]</scope>
    <source>
        <strain evidence="16">CBS 516.65</strain>
    </source>
</reference>
<feature type="region of interest" description="Disordered" evidence="13">
    <location>
        <begin position="1"/>
        <end position="26"/>
    </location>
</feature>
<evidence type="ECO:0000313" key="16">
    <source>
        <dbReference type="Proteomes" id="UP000184300"/>
    </source>
</evidence>